<feature type="compositionally biased region" description="Polar residues" evidence="9">
    <location>
        <begin position="127"/>
        <end position="140"/>
    </location>
</feature>
<evidence type="ECO:0000313" key="11">
    <source>
        <dbReference type="Proteomes" id="UP000759537"/>
    </source>
</evidence>
<keyword evidence="7" id="KW-0576">Peroxisome</keyword>
<evidence type="ECO:0008006" key="12">
    <source>
        <dbReference type="Google" id="ProtNLM"/>
    </source>
</evidence>
<comment type="subcellular location">
    <subcellularLocation>
        <location evidence="2">Cytoplasm</location>
    </subcellularLocation>
    <subcellularLocation>
        <location evidence="1">Peroxisome</location>
    </subcellularLocation>
</comment>
<evidence type="ECO:0000256" key="4">
    <source>
        <dbReference type="ARBA" id="ARBA00022490"/>
    </source>
</evidence>
<dbReference type="GO" id="GO:0005829">
    <property type="term" value="C:cytosol"/>
    <property type="evidence" value="ECO:0007669"/>
    <property type="project" value="TreeGrafter"/>
</dbReference>
<keyword evidence="5" id="KW-0677">Repeat</keyword>
<accession>A0A9P5TBA4</accession>
<dbReference type="InterPro" id="IPR019734">
    <property type="entry name" value="TPR_rpt"/>
</dbReference>
<comment type="similarity">
    <text evidence="3">Belongs to the peroxisomal targeting signal receptor family.</text>
</comment>
<dbReference type="SUPFAM" id="SSF48452">
    <property type="entry name" value="TPR-like"/>
    <property type="match status" value="1"/>
</dbReference>
<feature type="repeat" description="TPR" evidence="8">
    <location>
        <begin position="442"/>
        <end position="475"/>
    </location>
</feature>
<evidence type="ECO:0000256" key="6">
    <source>
        <dbReference type="ARBA" id="ARBA00022803"/>
    </source>
</evidence>
<evidence type="ECO:0000256" key="1">
    <source>
        <dbReference type="ARBA" id="ARBA00004275"/>
    </source>
</evidence>
<dbReference type="GO" id="GO:0016560">
    <property type="term" value="P:protein import into peroxisome matrix, docking"/>
    <property type="evidence" value="ECO:0007669"/>
    <property type="project" value="TreeGrafter"/>
</dbReference>
<dbReference type="SMART" id="SM00028">
    <property type="entry name" value="TPR"/>
    <property type="match status" value="4"/>
</dbReference>
<dbReference type="EMBL" id="WHVB01000005">
    <property type="protein sequence ID" value="KAF8482620.1"/>
    <property type="molecule type" value="Genomic_DNA"/>
</dbReference>
<dbReference type="PANTHER" id="PTHR10130:SF0">
    <property type="entry name" value="GH08708P"/>
    <property type="match status" value="1"/>
</dbReference>
<dbReference type="Pfam" id="PF13181">
    <property type="entry name" value="TPR_8"/>
    <property type="match status" value="1"/>
</dbReference>
<dbReference type="InterPro" id="IPR024111">
    <property type="entry name" value="PEX5/PEX5L"/>
</dbReference>
<evidence type="ECO:0000256" key="8">
    <source>
        <dbReference type="PROSITE-ProRule" id="PRU00339"/>
    </source>
</evidence>
<dbReference type="Proteomes" id="UP000759537">
    <property type="component" value="Unassembled WGS sequence"/>
</dbReference>
<dbReference type="PANTHER" id="PTHR10130">
    <property type="entry name" value="PEROXISOMAL TARGETING SIGNAL 1 RECEPTOR PEX5"/>
    <property type="match status" value="1"/>
</dbReference>
<evidence type="ECO:0000256" key="7">
    <source>
        <dbReference type="ARBA" id="ARBA00023140"/>
    </source>
</evidence>
<evidence type="ECO:0000256" key="5">
    <source>
        <dbReference type="ARBA" id="ARBA00022737"/>
    </source>
</evidence>
<protein>
    <recommendedName>
        <fullName evidence="12">TPR-like protein</fullName>
    </recommendedName>
</protein>
<name>A0A9P5TBA4_9AGAM</name>
<evidence type="ECO:0000256" key="2">
    <source>
        <dbReference type="ARBA" id="ARBA00004496"/>
    </source>
</evidence>
<evidence type="ECO:0000256" key="9">
    <source>
        <dbReference type="SAM" id="MobiDB-lite"/>
    </source>
</evidence>
<dbReference type="GO" id="GO:0005778">
    <property type="term" value="C:peroxisomal membrane"/>
    <property type="evidence" value="ECO:0007669"/>
    <property type="project" value="TreeGrafter"/>
</dbReference>
<dbReference type="InterPro" id="IPR011990">
    <property type="entry name" value="TPR-like_helical_dom_sf"/>
</dbReference>
<organism evidence="10 11">
    <name type="scientific">Russula ochroleuca</name>
    <dbReference type="NCBI Taxonomy" id="152965"/>
    <lineage>
        <taxon>Eukaryota</taxon>
        <taxon>Fungi</taxon>
        <taxon>Dikarya</taxon>
        <taxon>Basidiomycota</taxon>
        <taxon>Agaricomycotina</taxon>
        <taxon>Agaricomycetes</taxon>
        <taxon>Russulales</taxon>
        <taxon>Russulaceae</taxon>
        <taxon>Russula</taxon>
    </lineage>
</organism>
<feature type="repeat" description="TPR" evidence="8">
    <location>
        <begin position="591"/>
        <end position="624"/>
    </location>
</feature>
<gene>
    <name evidence="10" type="ORF">DFH94DRAFT_373218</name>
</gene>
<dbReference type="AlphaFoldDB" id="A0A9P5TBA4"/>
<keyword evidence="11" id="KW-1185">Reference proteome</keyword>
<evidence type="ECO:0000313" key="10">
    <source>
        <dbReference type="EMBL" id="KAF8482620.1"/>
    </source>
</evidence>
<keyword evidence="4" id="KW-0963">Cytoplasm</keyword>
<dbReference type="GO" id="GO:0005052">
    <property type="term" value="F:peroxisome matrix targeting signal-1 binding"/>
    <property type="evidence" value="ECO:0007669"/>
    <property type="project" value="TreeGrafter"/>
</dbReference>
<sequence length="704" mass="77389">MSLATLVNGADCGPLNPLQGLTKNLHNDRGVQQDYFGVNGAGPSQGAFRTTQAVPSSFGEDAARFFSASQSVSPTPPITQSTFDLTALRSSLPAPSTASPGTFSPSSVLPDQVPTSSWATEFLTRTSTPPVATSLQSATPPQHPGYSTREQSFQPPFFHALQPQVPMRAMSHIPDFAHLPQTITSNFHSGSQIDNKKLQNAFPSLEQGQTSIGLTSGPESLAEAAPLPPAEADLLARTAGSLVQSVDQERNPKFVNSQFLGLMKQLRDRKAIVEGNDIVAAPLDGLMGQAYTISADLKGKGRVVPSSPTAIQELGVSQTHAPSPVLRTTEQTTLAESEDENDAYFRQDNEDYVDYWRAHHAPVSPLVAPTQDWQQLHHDWEKFEATTTGVRRVAEYQFQQGNPYLLGEQSHNHVMHGGSMQGSFSENILEMEAIVQRDPSNARAWYELGVKQQENEREQQAIWALQRSLELDPTHLPSWLALAISYTNEGDRQGTYEAIKNWIRHNEAYRDIVTAYEAGDGAELSGTNDFQKLIACLIVMARRVSRPGTGGDGEVDADVQIALAVLLNTNEDYSRAQDCFRTALAIRPDDWLLYNRVGATLANGGRADEALSYYHRALEINPAYIRARFNLGISCISLKRYEEAAQYILDALVLQDCDGIRDNRGVTSNTLWQSLKTCCLHMERSDLAVMCDKQNLEGIKNELF</sequence>
<feature type="region of interest" description="Disordered" evidence="9">
    <location>
        <begin position="127"/>
        <end position="150"/>
    </location>
</feature>
<dbReference type="PROSITE" id="PS50005">
    <property type="entry name" value="TPR"/>
    <property type="match status" value="3"/>
</dbReference>
<evidence type="ECO:0000256" key="3">
    <source>
        <dbReference type="ARBA" id="ARBA00005348"/>
    </source>
</evidence>
<comment type="caution">
    <text evidence="10">The sequence shown here is derived from an EMBL/GenBank/DDBJ whole genome shotgun (WGS) entry which is preliminary data.</text>
</comment>
<dbReference type="OrthoDB" id="10006023at2759"/>
<reference evidence="10" key="1">
    <citation type="submission" date="2019-10" db="EMBL/GenBank/DDBJ databases">
        <authorList>
            <consortium name="DOE Joint Genome Institute"/>
            <person name="Kuo A."/>
            <person name="Miyauchi S."/>
            <person name="Kiss E."/>
            <person name="Drula E."/>
            <person name="Kohler A."/>
            <person name="Sanchez-Garcia M."/>
            <person name="Andreopoulos B."/>
            <person name="Barry K.W."/>
            <person name="Bonito G."/>
            <person name="Buee M."/>
            <person name="Carver A."/>
            <person name="Chen C."/>
            <person name="Cichocki N."/>
            <person name="Clum A."/>
            <person name="Culley D."/>
            <person name="Crous P.W."/>
            <person name="Fauchery L."/>
            <person name="Girlanda M."/>
            <person name="Hayes R."/>
            <person name="Keri Z."/>
            <person name="LaButti K."/>
            <person name="Lipzen A."/>
            <person name="Lombard V."/>
            <person name="Magnuson J."/>
            <person name="Maillard F."/>
            <person name="Morin E."/>
            <person name="Murat C."/>
            <person name="Nolan M."/>
            <person name="Ohm R."/>
            <person name="Pangilinan J."/>
            <person name="Pereira M."/>
            <person name="Perotto S."/>
            <person name="Peter M."/>
            <person name="Riley R."/>
            <person name="Sitrit Y."/>
            <person name="Stielow B."/>
            <person name="Szollosi G."/>
            <person name="Zifcakova L."/>
            <person name="Stursova M."/>
            <person name="Spatafora J.W."/>
            <person name="Tedersoo L."/>
            <person name="Vaario L.-M."/>
            <person name="Yamada A."/>
            <person name="Yan M."/>
            <person name="Wang P."/>
            <person name="Xu J."/>
            <person name="Bruns T."/>
            <person name="Baldrian P."/>
            <person name="Vilgalys R."/>
            <person name="Henrissat B."/>
            <person name="Grigoriev I.V."/>
            <person name="Hibbett D."/>
            <person name="Nagy L.G."/>
            <person name="Martin F.M."/>
        </authorList>
    </citation>
    <scope>NUCLEOTIDE SEQUENCE</scope>
    <source>
        <strain evidence="10">Prilba</strain>
    </source>
</reference>
<dbReference type="Pfam" id="PF14559">
    <property type="entry name" value="TPR_19"/>
    <property type="match status" value="1"/>
</dbReference>
<dbReference type="Gene3D" id="1.25.40.10">
    <property type="entry name" value="Tetratricopeptide repeat domain"/>
    <property type="match status" value="1"/>
</dbReference>
<keyword evidence="6 8" id="KW-0802">TPR repeat</keyword>
<proteinExistence type="inferred from homology"/>
<reference evidence="10" key="2">
    <citation type="journal article" date="2020" name="Nat. Commun.">
        <title>Large-scale genome sequencing of mycorrhizal fungi provides insights into the early evolution of symbiotic traits.</title>
        <authorList>
            <person name="Miyauchi S."/>
            <person name="Kiss E."/>
            <person name="Kuo A."/>
            <person name="Drula E."/>
            <person name="Kohler A."/>
            <person name="Sanchez-Garcia M."/>
            <person name="Morin E."/>
            <person name="Andreopoulos B."/>
            <person name="Barry K.W."/>
            <person name="Bonito G."/>
            <person name="Buee M."/>
            <person name="Carver A."/>
            <person name="Chen C."/>
            <person name="Cichocki N."/>
            <person name="Clum A."/>
            <person name="Culley D."/>
            <person name="Crous P.W."/>
            <person name="Fauchery L."/>
            <person name="Girlanda M."/>
            <person name="Hayes R.D."/>
            <person name="Keri Z."/>
            <person name="LaButti K."/>
            <person name="Lipzen A."/>
            <person name="Lombard V."/>
            <person name="Magnuson J."/>
            <person name="Maillard F."/>
            <person name="Murat C."/>
            <person name="Nolan M."/>
            <person name="Ohm R.A."/>
            <person name="Pangilinan J."/>
            <person name="Pereira M.F."/>
            <person name="Perotto S."/>
            <person name="Peter M."/>
            <person name="Pfister S."/>
            <person name="Riley R."/>
            <person name="Sitrit Y."/>
            <person name="Stielow J.B."/>
            <person name="Szollosi G."/>
            <person name="Zifcakova L."/>
            <person name="Stursova M."/>
            <person name="Spatafora J.W."/>
            <person name="Tedersoo L."/>
            <person name="Vaario L.M."/>
            <person name="Yamada A."/>
            <person name="Yan M."/>
            <person name="Wang P."/>
            <person name="Xu J."/>
            <person name="Bruns T."/>
            <person name="Baldrian P."/>
            <person name="Vilgalys R."/>
            <person name="Dunand C."/>
            <person name="Henrissat B."/>
            <person name="Grigoriev I.V."/>
            <person name="Hibbett D."/>
            <person name="Nagy L.G."/>
            <person name="Martin F.M."/>
        </authorList>
    </citation>
    <scope>NUCLEOTIDE SEQUENCE</scope>
    <source>
        <strain evidence="10">Prilba</strain>
    </source>
</reference>
<feature type="repeat" description="TPR" evidence="8">
    <location>
        <begin position="557"/>
        <end position="590"/>
    </location>
</feature>